<proteinExistence type="predicted"/>
<evidence type="ECO:0000313" key="1">
    <source>
        <dbReference type="EnsemblMetazoa" id="PPA40641.1"/>
    </source>
</evidence>
<protein>
    <submittedName>
        <fullName evidence="1">Str-96</fullName>
    </submittedName>
</protein>
<dbReference type="PANTHER" id="PTHR45907:SF16">
    <property type="entry name" value="SERPENTINE RECEPTOR, CLASS J"/>
    <property type="match status" value="1"/>
</dbReference>
<dbReference type="EnsemblMetazoa" id="PPA40641.1">
    <property type="protein sequence ID" value="PPA40641.1"/>
    <property type="gene ID" value="WBGene00279010"/>
</dbReference>
<reference evidence="2" key="1">
    <citation type="journal article" date="2008" name="Nat. Genet.">
        <title>The Pristionchus pacificus genome provides a unique perspective on nematode lifestyle and parasitism.</title>
        <authorList>
            <person name="Dieterich C."/>
            <person name="Clifton S.W."/>
            <person name="Schuster L.N."/>
            <person name="Chinwalla A."/>
            <person name="Delehaunty K."/>
            <person name="Dinkelacker I."/>
            <person name="Fulton L."/>
            <person name="Fulton R."/>
            <person name="Godfrey J."/>
            <person name="Minx P."/>
            <person name="Mitreva M."/>
            <person name="Roeseler W."/>
            <person name="Tian H."/>
            <person name="Witte H."/>
            <person name="Yang S.P."/>
            <person name="Wilson R.K."/>
            <person name="Sommer R.J."/>
        </authorList>
    </citation>
    <scope>NUCLEOTIDE SEQUENCE [LARGE SCALE GENOMIC DNA]</scope>
    <source>
        <strain evidence="2">PS312</strain>
    </source>
</reference>
<dbReference type="InterPro" id="IPR019428">
    <property type="entry name" value="7TM_GPCR_serpentine_rcpt_Str"/>
</dbReference>
<dbReference type="PANTHER" id="PTHR45907">
    <property type="entry name" value="SERPENTINE RECEPTOR, CLASS J"/>
    <property type="match status" value="1"/>
</dbReference>
<sequence>MGNAPMGNINGRSARPFQLREEYVIVISHNKRFVMLIPIETHKVRSFFCTYAQQIVLEVILRVFALFSVLSNTLLIILIVHGKNRALGSYRYLLSAFAFGDITISVYHGYAVPVLYQIEFGLLSFTMEGLHRPYPLGFYINSGWVILFYEPFVLLAFHFVYRYLVLSSPKKVQEQGACLAFLAVTFNVVFSCISFIVCLILRDADTFADTVMLSEFNINMNSNPRPNVFCARYINSNGTVNWNTMHALAIAMISSLTTLGISAVCAYRITKCMSTRVMSIGARRLQIQLFRALLAQFSIPFIFCICPLSFIVLLPMTGIRFGGMGNILGMMVSLFPVIDPIMVIVMIARRVEADFAKYVDML</sequence>
<dbReference type="Pfam" id="PF10326">
    <property type="entry name" value="7TM_GPCR_Str"/>
    <property type="match status" value="1"/>
</dbReference>
<dbReference type="AlphaFoldDB" id="A0A2A6C1Z0"/>
<dbReference type="Proteomes" id="UP000005239">
    <property type="component" value="Unassembled WGS sequence"/>
</dbReference>
<organism evidence="1 2">
    <name type="scientific">Pristionchus pacificus</name>
    <name type="common">Parasitic nematode worm</name>
    <dbReference type="NCBI Taxonomy" id="54126"/>
    <lineage>
        <taxon>Eukaryota</taxon>
        <taxon>Metazoa</taxon>
        <taxon>Ecdysozoa</taxon>
        <taxon>Nematoda</taxon>
        <taxon>Chromadorea</taxon>
        <taxon>Rhabditida</taxon>
        <taxon>Rhabditina</taxon>
        <taxon>Diplogasteromorpha</taxon>
        <taxon>Diplogasteroidea</taxon>
        <taxon>Neodiplogasteridae</taxon>
        <taxon>Pristionchus</taxon>
    </lineage>
</organism>
<accession>A0A2A6C1Z0</accession>
<accession>A0A8R1Z4F1</accession>
<name>A0A2A6C1Z0_PRIPA</name>
<keyword evidence="2" id="KW-1185">Reference proteome</keyword>
<gene>
    <name evidence="1" type="primary">WBGene00279010</name>
</gene>
<dbReference type="SUPFAM" id="SSF81321">
    <property type="entry name" value="Family A G protein-coupled receptor-like"/>
    <property type="match status" value="1"/>
</dbReference>
<reference evidence="1" key="2">
    <citation type="submission" date="2022-06" db="UniProtKB">
        <authorList>
            <consortium name="EnsemblMetazoa"/>
        </authorList>
    </citation>
    <scope>IDENTIFICATION</scope>
    <source>
        <strain evidence="1">PS312</strain>
    </source>
</reference>
<evidence type="ECO:0000313" key="2">
    <source>
        <dbReference type="Proteomes" id="UP000005239"/>
    </source>
</evidence>
<dbReference type="InterPro" id="IPR019423">
    <property type="entry name" value="7TM_GPCR_serpentine_rcpt_Srj"/>
</dbReference>